<reference evidence="3 4" key="1">
    <citation type="submission" date="2021-01" db="EMBL/GenBank/DDBJ databases">
        <title>WGS of actinomycetes isolated from Thailand.</title>
        <authorList>
            <person name="Thawai C."/>
        </authorList>
    </citation>
    <scope>NUCLEOTIDE SEQUENCE [LARGE SCALE GENOMIC DNA]</scope>
    <source>
        <strain evidence="3 4">LPG 2</strain>
    </source>
</reference>
<protein>
    <submittedName>
        <fullName evidence="3">Uncharacterized protein</fullName>
    </submittedName>
</protein>
<comment type="caution">
    <text evidence="3">The sequence shown here is derived from an EMBL/GenBank/DDBJ whole genome shotgun (WGS) entry which is preliminary data.</text>
</comment>
<dbReference type="RefSeq" id="WP_201957181.1">
    <property type="nucleotide sequence ID" value="NZ_JAERRJ010000019.1"/>
</dbReference>
<sequence>MPTVVSALQSLAAASVWPLLIFVCAFTLVSIIAVCRAEKADVPQVFASFAHAFGFHSASGTVTDTEDTPSDSDTAEIDRTAEGQP</sequence>
<gene>
    <name evidence="3" type="ORF">JK358_35540</name>
</gene>
<dbReference type="EMBL" id="JAERRJ010000019">
    <property type="protein sequence ID" value="MBL1079728.1"/>
    <property type="molecule type" value="Genomic_DNA"/>
</dbReference>
<feature type="compositionally biased region" description="Basic and acidic residues" evidence="1">
    <location>
        <begin position="76"/>
        <end position="85"/>
    </location>
</feature>
<keyword evidence="4" id="KW-1185">Reference proteome</keyword>
<keyword evidence="2" id="KW-1133">Transmembrane helix</keyword>
<dbReference type="Proteomes" id="UP000602198">
    <property type="component" value="Unassembled WGS sequence"/>
</dbReference>
<feature type="compositionally biased region" description="Acidic residues" evidence="1">
    <location>
        <begin position="64"/>
        <end position="75"/>
    </location>
</feature>
<evidence type="ECO:0000313" key="3">
    <source>
        <dbReference type="EMBL" id="MBL1079728.1"/>
    </source>
</evidence>
<evidence type="ECO:0000313" key="4">
    <source>
        <dbReference type="Proteomes" id="UP000602198"/>
    </source>
</evidence>
<evidence type="ECO:0000256" key="1">
    <source>
        <dbReference type="SAM" id="MobiDB-lite"/>
    </source>
</evidence>
<keyword evidence="2" id="KW-0812">Transmembrane</keyword>
<feature type="region of interest" description="Disordered" evidence="1">
    <location>
        <begin position="59"/>
        <end position="85"/>
    </location>
</feature>
<organism evidence="3 4">
    <name type="scientific">Nocardia acididurans</name>
    <dbReference type="NCBI Taxonomy" id="2802282"/>
    <lineage>
        <taxon>Bacteria</taxon>
        <taxon>Bacillati</taxon>
        <taxon>Actinomycetota</taxon>
        <taxon>Actinomycetes</taxon>
        <taxon>Mycobacteriales</taxon>
        <taxon>Nocardiaceae</taxon>
        <taxon>Nocardia</taxon>
    </lineage>
</organism>
<evidence type="ECO:0000256" key="2">
    <source>
        <dbReference type="SAM" id="Phobius"/>
    </source>
</evidence>
<accession>A0ABS1MGE7</accession>
<feature type="transmembrane region" description="Helical" evidence="2">
    <location>
        <begin position="12"/>
        <end position="34"/>
    </location>
</feature>
<keyword evidence="2" id="KW-0472">Membrane</keyword>
<name>A0ABS1MGE7_9NOCA</name>
<proteinExistence type="predicted"/>